<evidence type="ECO:0000313" key="2">
    <source>
        <dbReference type="Proteomes" id="UP000828390"/>
    </source>
</evidence>
<evidence type="ECO:0000313" key="1">
    <source>
        <dbReference type="EMBL" id="KAH3773792.1"/>
    </source>
</evidence>
<gene>
    <name evidence="1" type="ORF">DPMN_175160</name>
</gene>
<dbReference type="EMBL" id="JAIWYP010000009">
    <property type="protein sequence ID" value="KAH3773792.1"/>
    <property type="molecule type" value="Genomic_DNA"/>
</dbReference>
<comment type="caution">
    <text evidence="1">The sequence shown here is derived from an EMBL/GenBank/DDBJ whole genome shotgun (WGS) entry which is preliminary data.</text>
</comment>
<dbReference type="Proteomes" id="UP000828390">
    <property type="component" value="Unassembled WGS sequence"/>
</dbReference>
<proteinExistence type="predicted"/>
<sequence>MNIVVGCDSEAISPSVLRSHACFTNSFLLGNGVVGCDSEATSPSVLRSHACFTNSFLLGNGR</sequence>
<keyword evidence="2" id="KW-1185">Reference proteome</keyword>
<reference evidence="1" key="2">
    <citation type="submission" date="2020-11" db="EMBL/GenBank/DDBJ databases">
        <authorList>
            <person name="McCartney M.A."/>
            <person name="Auch B."/>
            <person name="Kono T."/>
            <person name="Mallez S."/>
            <person name="Becker A."/>
            <person name="Gohl D.M."/>
            <person name="Silverstein K.A.T."/>
            <person name="Koren S."/>
            <person name="Bechman K.B."/>
            <person name="Herman A."/>
            <person name="Abrahante J.E."/>
            <person name="Garbe J."/>
        </authorList>
    </citation>
    <scope>NUCLEOTIDE SEQUENCE</scope>
    <source>
        <strain evidence="1">Duluth1</strain>
        <tissue evidence="1">Whole animal</tissue>
    </source>
</reference>
<protein>
    <submittedName>
        <fullName evidence="1">Uncharacterized protein</fullName>
    </submittedName>
</protein>
<reference evidence="1" key="1">
    <citation type="journal article" date="2019" name="bioRxiv">
        <title>The Genome of the Zebra Mussel, Dreissena polymorpha: A Resource for Invasive Species Research.</title>
        <authorList>
            <person name="McCartney M.A."/>
            <person name="Auch B."/>
            <person name="Kono T."/>
            <person name="Mallez S."/>
            <person name="Zhang Y."/>
            <person name="Obille A."/>
            <person name="Becker A."/>
            <person name="Abrahante J.E."/>
            <person name="Garbe J."/>
            <person name="Badalamenti J.P."/>
            <person name="Herman A."/>
            <person name="Mangelson H."/>
            <person name="Liachko I."/>
            <person name="Sullivan S."/>
            <person name="Sone E.D."/>
            <person name="Koren S."/>
            <person name="Silverstein K.A.T."/>
            <person name="Beckman K.B."/>
            <person name="Gohl D.M."/>
        </authorList>
    </citation>
    <scope>NUCLEOTIDE SEQUENCE</scope>
    <source>
        <strain evidence="1">Duluth1</strain>
        <tissue evidence="1">Whole animal</tissue>
    </source>
</reference>
<name>A0A9D4E8T8_DREPO</name>
<organism evidence="1 2">
    <name type="scientific">Dreissena polymorpha</name>
    <name type="common">Zebra mussel</name>
    <name type="synonym">Mytilus polymorpha</name>
    <dbReference type="NCBI Taxonomy" id="45954"/>
    <lineage>
        <taxon>Eukaryota</taxon>
        <taxon>Metazoa</taxon>
        <taxon>Spiralia</taxon>
        <taxon>Lophotrochozoa</taxon>
        <taxon>Mollusca</taxon>
        <taxon>Bivalvia</taxon>
        <taxon>Autobranchia</taxon>
        <taxon>Heteroconchia</taxon>
        <taxon>Euheterodonta</taxon>
        <taxon>Imparidentia</taxon>
        <taxon>Neoheterodontei</taxon>
        <taxon>Myida</taxon>
        <taxon>Dreissenoidea</taxon>
        <taxon>Dreissenidae</taxon>
        <taxon>Dreissena</taxon>
    </lineage>
</organism>
<dbReference type="AlphaFoldDB" id="A0A9D4E8T8"/>
<accession>A0A9D4E8T8</accession>